<name>G9EIN9_9GAMM</name>
<dbReference type="HOGENOM" id="CLU_833643_0_0_6"/>
<sequence>MHQIIMQSYDVKEHLHKITSTLLETKEPLLSEEQLKERRQYHLESLRHEIKQLSELLSMATGLEQSQDQRENIKEILHNLSKTDNVELLAEEKMRLYDELSKIVEHNLKFYEEKRRQPKNATRNNSMIDSNYFAFHSLKLALEERISLGKHYYADKDFFTFQQNHLNEIITSEVHERLKSTTQTYLGQMNKKNSNYVLVTELHKILTETHPNELSITRFYNKLAESSPLNPQKTNIELIKNDRSKSTKDFILEIVTIAAIVVTGIIPGVMIMAATKKWPSELFESYSNQFKKQIDKNVDVLDKNVTDKYKRRLTDSKIKDEIVPEQKITPGGR</sequence>
<organism evidence="3 4">
    <name type="scientific">Legionella drancourtii LLAP12</name>
    <dbReference type="NCBI Taxonomy" id="658187"/>
    <lineage>
        <taxon>Bacteria</taxon>
        <taxon>Pseudomonadati</taxon>
        <taxon>Pseudomonadota</taxon>
        <taxon>Gammaproteobacteria</taxon>
        <taxon>Legionellales</taxon>
        <taxon>Legionellaceae</taxon>
        <taxon>Legionella</taxon>
    </lineage>
</organism>
<keyword evidence="1" id="KW-0175">Coiled coil</keyword>
<dbReference type="STRING" id="658187.LDG_5045"/>
<dbReference type="AlphaFoldDB" id="G9EIN9"/>
<dbReference type="EMBL" id="JH413793">
    <property type="protein sequence ID" value="EHL32807.1"/>
    <property type="molecule type" value="Genomic_DNA"/>
</dbReference>
<keyword evidence="2" id="KW-1133">Transmembrane helix</keyword>
<proteinExistence type="predicted"/>
<evidence type="ECO:0000256" key="1">
    <source>
        <dbReference type="SAM" id="Coils"/>
    </source>
</evidence>
<keyword evidence="4" id="KW-1185">Reference proteome</keyword>
<dbReference type="Proteomes" id="UP000002770">
    <property type="component" value="Unassembled WGS sequence"/>
</dbReference>
<evidence type="ECO:0000256" key="2">
    <source>
        <dbReference type="SAM" id="Phobius"/>
    </source>
</evidence>
<dbReference type="InParanoid" id="G9EIN9"/>
<evidence type="ECO:0000313" key="3">
    <source>
        <dbReference type="EMBL" id="EHL32807.1"/>
    </source>
</evidence>
<reference evidence="3 4" key="1">
    <citation type="journal article" date="2011" name="BMC Genomics">
        <title>Insight into cross-talk between intra-amoebal pathogens.</title>
        <authorList>
            <person name="Gimenez G."/>
            <person name="Bertelli C."/>
            <person name="Moliner C."/>
            <person name="Robert C."/>
            <person name="Raoult D."/>
            <person name="Fournier P.E."/>
            <person name="Greub G."/>
        </authorList>
    </citation>
    <scope>NUCLEOTIDE SEQUENCE [LARGE SCALE GENOMIC DNA]</scope>
    <source>
        <strain evidence="3 4">LLAP12</strain>
    </source>
</reference>
<keyword evidence="2" id="KW-0812">Transmembrane</keyword>
<keyword evidence="2" id="KW-0472">Membrane</keyword>
<protein>
    <submittedName>
        <fullName evidence="3">Uncharacterized protein</fullName>
    </submittedName>
</protein>
<evidence type="ECO:0000313" key="4">
    <source>
        <dbReference type="Proteomes" id="UP000002770"/>
    </source>
</evidence>
<feature type="coiled-coil region" evidence="1">
    <location>
        <begin position="43"/>
        <end position="83"/>
    </location>
</feature>
<gene>
    <name evidence="3" type="ORF">LDG_5045</name>
</gene>
<accession>G9EIN9</accession>
<feature type="transmembrane region" description="Helical" evidence="2">
    <location>
        <begin position="250"/>
        <end position="274"/>
    </location>
</feature>